<sequence length="757" mass="83731">MGYPSDTERPAKRRKPSSPFQRQSALAAFADHVVPPYSPIPSGTPHPETTLAPWPSAPTPVSPGYTPSHQPWSLPEPSQVLYSSQAALESQQVWTPAPSNVPPVSPSTGATPHAAPKRGSSSKRARTHEHAAVQSPVPSSPATSNRGDILSQPASPSPSNALTRSAYVTPFKDCIDTFRTYPNLRFARPQAGHINGYVKIKWGTKTSLKVNRPSPLANDKPAGSLFNHEVIEGSTPNNSQATEVINLGDLSSSFAESVASVVSDALTVSPSAMSSVTSPMHSDGPPSPVDQAISLAISQASTNNPKRVPPHFGHPAKMAKMDRSFWEFYVRNWCPGRSVLQRTNLWLVDFATMQESDGVRCAIQSLAGVYVHDYVHGSHYPVRDRMNDLFKIAENRLEALMNHPDGLNDSRGSEAITICTILAMQDIVLTERRLIKPNQPRWLRGFLYGEHALAVTDPGARFWHKSNVQLTSLRIAQSVIVGRAVILAQPMVSLPPPDEFDSETEGSRFGWLLYGTEAEMYEVHGGCGFSKKLLYIFSQITFCAAALRQNSESFFSMTLDYLEKELRTMRQWVRPHTTWEAAKESPPPIDWVRRASADFVITNDYIMADVTAEAWRLAGLIYLQCRGLRLPRTHPDVLANVTDLAHCIRIMPTSGSQFTAQAPLFPVFLLGIVAVDSEHKKQCLRWFEQVVSTPVRSSVPPLFKALRRIWGWMDKEVPNPSPQASLDLHPNVGTRDAWWETLVAKVDEYETEVLCLT</sequence>
<proteinExistence type="predicted"/>
<comment type="caution">
    <text evidence="1">The sequence shown here is derived from an EMBL/GenBank/DDBJ whole genome shotgun (WGS) entry which is preliminary data.</text>
</comment>
<gene>
    <name evidence="1" type="ORF">N3K66_004809</name>
</gene>
<protein>
    <submittedName>
        <fullName evidence="1">Uncharacterized protein</fullName>
    </submittedName>
</protein>
<accession>A0ACC0V2G0</accession>
<dbReference type="Proteomes" id="UP001163324">
    <property type="component" value="Chromosome 4"/>
</dbReference>
<dbReference type="EMBL" id="CM047943">
    <property type="protein sequence ID" value="KAI9900547.1"/>
    <property type="molecule type" value="Genomic_DNA"/>
</dbReference>
<evidence type="ECO:0000313" key="2">
    <source>
        <dbReference type="Proteomes" id="UP001163324"/>
    </source>
</evidence>
<keyword evidence="2" id="KW-1185">Reference proteome</keyword>
<evidence type="ECO:0000313" key="1">
    <source>
        <dbReference type="EMBL" id="KAI9900547.1"/>
    </source>
</evidence>
<organism evidence="1 2">
    <name type="scientific">Trichothecium roseum</name>
    <dbReference type="NCBI Taxonomy" id="47278"/>
    <lineage>
        <taxon>Eukaryota</taxon>
        <taxon>Fungi</taxon>
        <taxon>Dikarya</taxon>
        <taxon>Ascomycota</taxon>
        <taxon>Pezizomycotina</taxon>
        <taxon>Sordariomycetes</taxon>
        <taxon>Hypocreomycetidae</taxon>
        <taxon>Hypocreales</taxon>
        <taxon>Hypocreales incertae sedis</taxon>
        <taxon>Trichothecium</taxon>
    </lineage>
</organism>
<name>A0ACC0V2G0_9HYPO</name>
<reference evidence="1" key="1">
    <citation type="submission" date="2022-10" db="EMBL/GenBank/DDBJ databases">
        <title>Complete Genome of Trichothecium roseum strain YXFP-22015, a Plant Pathogen Isolated from Citrus.</title>
        <authorList>
            <person name="Wang Y."/>
            <person name="Zhu L."/>
        </authorList>
    </citation>
    <scope>NUCLEOTIDE SEQUENCE</scope>
    <source>
        <strain evidence="1">YXFP-22015</strain>
    </source>
</reference>